<dbReference type="Pfam" id="PF19065">
    <property type="entry name" value="P8_CR"/>
    <property type="match status" value="1"/>
</dbReference>
<accession>A0A6C0B6I2</accession>
<feature type="domain" description="Minor capsid protein P8 central region" evidence="1">
    <location>
        <begin position="54"/>
        <end position="172"/>
    </location>
</feature>
<sequence length="181" mass="20761">MKTAYNTKILDLARYNGRVNLVSQPDPAIQFQMAEKVAVKNKAIEYRGALTGEWEDNVLAQVFFSAENMQIIQNAIRAGVYEMSKQQFTVMPQKPDTLKIIMRSIYLQYAQHYPTGITAQVERLNTLVLNYAVPNVYNESVGYLKYCEDISTLAVPFALPKQVDRDFREIESGRELFINNH</sequence>
<reference evidence="2" key="1">
    <citation type="journal article" date="2020" name="Nature">
        <title>Giant virus diversity and host interactions through global metagenomics.</title>
        <authorList>
            <person name="Schulz F."/>
            <person name="Roux S."/>
            <person name="Paez-Espino D."/>
            <person name="Jungbluth S."/>
            <person name="Walsh D.A."/>
            <person name="Denef V.J."/>
            <person name="McMahon K.D."/>
            <person name="Konstantinidis K.T."/>
            <person name="Eloe-Fadrosh E.A."/>
            <person name="Kyrpides N.C."/>
            <person name="Woyke T."/>
        </authorList>
    </citation>
    <scope>NUCLEOTIDE SEQUENCE</scope>
    <source>
        <strain evidence="2">GVMAG-M-3300010157-4</strain>
    </source>
</reference>
<proteinExistence type="predicted"/>
<dbReference type="AlphaFoldDB" id="A0A6C0B6I2"/>
<dbReference type="InterPro" id="IPR043916">
    <property type="entry name" value="P8_CR"/>
</dbReference>
<evidence type="ECO:0000313" key="2">
    <source>
        <dbReference type="EMBL" id="QHS87464.1"/>
    </source>
</evidence>
<protein>
    <recommendedName>
        <fullName evidence="1">Minor capsid protein P8 central region domain-containing protein</fullName>
    </recommendedName>
</protein>
<organism evidence="2">
    <name type="scientific">viral metagenome</name>
    <dbReference type="NCBI Taxonomy" id="1070528"/>
    <lineage>
        <taxon>unclassified sequences</taxon>
        <taxon>metagenomes</taxon>
        <taxon>organismal metagenomes</taxon>
    </lineage>
</organism>
<name>A0A6C0B6I2_9ZZZZ</name>
<evidence type="ECO:0000259" key="1">
    <source>
        <dbReference type="Pfam" id="PF19065"/>
    </source>
</evidence>
<dbReference type="EMBL" id="MN739081">
    <property type="protein sequence ID" value="QHS87464.1"/>
    <property type="molecule type" value="Genomic_DNA"/>
</dbReference>